<gene>
    <name evidence="2" type="ORF">PUN28_000422</name>
</gene>
<reference evidence="2 3" key="1">
    <citation type="submission" date="2023-03" db="EMBL/GenBank/DDBJ databases">
        <title>High recombination rates correlate with genetic variation in Cardiocondyla obscurior ants.</title>
        <authorList>
            <person name="Errbii M."/>
        </authorList>
    </citation>
    <scope>NUCLEOTIDE SEQUENCE [LARGE SCALE GENOMIC DNA]</scope>
    <source>
        <strain evidence="2">Alpha-2009</strain>
        <tissue evidence="2">Whole body</tissue>
    </source>
</reference>
<evidence type="ECO:0008006" key="4">
    <source>
        <dbReference type="Google" id="ProtNLM"/>
    </source>
</evidence>
<protein>
    <recommendedName>
        <fullName evidence="4">Secreted protein</fullName>
    </recommendedName>
</protein>
<sequence length="83" mass="9245">MTVLMKMPDMLVNVLLCNTIRNCCKQTCTCANCPHDPCTRATLESSRSIELRKAWAFIGTPRNRGRSLRRNTGGHTKPAGLLL</sequence>
<feature type="region of interest" description="Disordered" evidence="1">
    <location>
        <begin position="63"/>
        <end position="83"/>
    </location>
</feature>
<accession>A0AAW2GZB1</accession>
<dbReference type="Proteomes" id="UP001430953">
    <property type="component" value="Unassembled WGS sequence"/>
</dbReference>
<evidence type="ECO:0000313" key="2">
    <source>
        <dbReference type="EMBL" id="KAL0132652.1"/>
    </source>
</evidence>
<proteinExistence type="predicted"/>
<name>A0AAW2GZB1_9HYME</name>
<dbReference type="AlphaFoldDB" id="A0AAW2GZB1"/>
<dbReference type="EMBL" id="JADYXP020000001">
    <property type="protein sequence ID" value="KAL0132652.1"/>
    <property type="molecule type" value="Genomic_DNA"/>
</dbReference>
<evidence type="ECO:0000256" key="1">
    <source>
        <dbReference type="SAM" id="MobiDB-lite"/>
    </source>
</evidence>
<organism evidence="2 3">
    <name type="scientific">Cardiocondyla obscurior</name>
    <dbReference type="NCBI Taxonomy" id="286306"/>
    <lineage>
        <taxon>Eukaryota</taxon>
        <taxon>Metazoa</taxon>
        <taxon>Ecdysozoa</taxon>
        <taxon>Arthropoda</taxon>
        <taxon>Hexapoda</taxon>
        <taxon>Insecta</taxon>
        <taxon>Pterygota</taxon>
        <taxon>Neoptera</taxon>
        <taxon>Endopterygota</taxon>
        <taxon>Hymenoptera</taxon>
        <taxon>Apocrita</taxon>
        <taxon>Aculeata</taxon>
        <taxon>Formicoidea</taxon>
        <taxon>Formicidae</taxon>
        <taxon>Myrmicinae</taxon>
        <taxon>Cardiocondyla</taxon>
    </lineage>
</organism>
<comment type="caution">
    <text evidence="2">The sequence shown here is derived from an EMBL/GenBank/DDBJ whole genome shotgun (WGS) entry which is preliminary data.</text>
</comment>
<evidence type="ECO:0000313" key="3">
    <source>
        <dbReference type="Proteomes" id="UP001430953"/>
    </source>
</evidence>
<keyword evidence="3" id="KW-1185">Reference proteome</keyword>